<keyword evidence="3" id="KW-0805">Transcription regulation</keyword>
<feature type="compositionally biased region" description="Pro residues" evidence="6">
    <location>
        <begin position="35"/>
        <end position="45"/>
    </location>
</feature>
<feature type="region of interest" description="Disordered" evidence="6">
    <location>
        <begin position="109"/>
        <end position="142"/>
    </location>
</feature>
<dbReference type="Gene3D" id="2.30.30.140">
    <property type="match status" value="1"/>
</dbReference>
<dbReference type="GO" id="GO:0006325">
    <property type="term" value="P:chromatin organization"/>
    <property type="evidence" value="ECO:0007669"/>
    <property type="project" value="UniProtKB-KW"/>
</dbReference>
<dbReference type="InterPro" id="IPR038217">
    <property type="entry name" value="MRG_C_sf"/>
</dbReference>
<evidence type="ECO:0000256" key="1">
    <source>
        <dbReference type="ARBA" id="ARBA00004123"/>
    </source>
</evidence>
<keyword evidence="10" id="KW-1185">Reference proteome</keyword>
<dbReference type="EMBL" id="OZ034819">
    <property type="protein sequence ID" value="CAL1396022.1"/>
    <property type="molecule type" value="Genomic_DNA"/>
</dbReference>
<feature type="region of interest" description="Disordered" evidence="6">
    <location>
        <begin position="1"/>
        <end position="48"/>
    </location>
</feature>
<dbReference type="PIRSF" id="PIRSF038133">
    <property type="entry name" value="HAT_Nua4_EAF3/MRG15"/>
    <property type="match status" value="1"/>
</dbReference>
<proteinExistence type="predicted"/>
<dbReference type="PANTHER" id="PTHR10880:SF44">
    <property type="entry name" value="PROTEIN MRG2"/>
    <property type="match status" value="1"/>
</dbReference>
<comment type="subcellular location">
    <subcellularLocation>
        <location evidence="1">Nucleus</location>
    </subcellularLocation>
</comment>
<feature type="domain" description="MRG" evidence="7">
    <location>
        <begin position="149"/>
        <end position="309"/>
    </location>
</feature>
<feature type="compositionally biased region" description="Polar residues" evidence="6">
    <location>
        <begin position="13"/>
        <end position="29"/>
    </location>
</feature>
<dbReference type="GO" id="GO:1990841">
    <property type="term" value="F:promoter-specific chromatin binding"/>
    <property type="evidence" value="ECO:0007669"/>
    <property type="project" value="UniProtKB-ARBA"/>
</dbReference>
<dbReference type="FunFam" id="1.10.274.30:FF:000005">
    <property type="entry name" value="Chromatin modification-related protein EAF3"/>
    <property type="match status" value="1"/>
</dbReference>
<dbReference type="Gene3D" id="1.10.274.30">
    <property type="entry name" value="MRG domain"/>
    <property type="match status" value="1"/>
</dbReference>
<reference evidence="9 10" key="1">
    <citation type="submission" date="2024-04" db="EMBL/GenBank/DDBJ databases">
        <authorList>
            <person name="Fracassetti M."/>
        </authorList>
    </citation>
    <scope>NUCLEOTIDE SEQUENCE [LARGE SCALE GENOMIC DNA]</scope>
</reference>
<name>A0AAV2FD90_9ROSI</name>
<evidence type="ECO:0000259" key="8">
    <source>
        <dbReference type="Pfam" id="PF22732"/>
    </source>
</evidence>
<dbReference type="GO" id="GO:0000123">
    <property type="term" value="C:histone acetyltransferase complex"/>
    <property type="evidence" value="ECO:0007669"/>
    <property type="project" value="TreeGrafter"/>
</dbReference>
<evidence type="ECO:0000256" key="2">
    <source>
        <dbReference type="ARBA" id="ARBA00022853"/>
    </source>
</evidence>
<dbReference type="Pfam" id="PF05712">
    <property type="entry name" value="MRG"/>
    <property type="match status" value="1"/>
</dbReference>
<dbReference type="InterPro" id="IPR026541">
    <property type="entry name" value="MRG_dom"/>
</dbReference>
<dbReference type="Proteomes" id="UP001497516">
    <property type="component" value="Chromosome 6"/>
</dbReference>
<dbReference type="SUPFAM" id="SSF54160">
    <property type="entry name" value="Chromo domain-like"/>
    <property type="match status" value="1"/>
</dbReference>
<dbReference type="InterPro" id="IPR008676">
    <property type="entry name" value="MRG"/>
</dbReference>
<dbReference type="GO" id="GO:0006355">
    <property type="term" value="P:regulation of DNA-templated transcription"/>
    <property type="evidence" value="ECO:0007669"/>
    <property type="project" value="InterPro"/>
</dbReference>
<evidence type="ECO:0000256" key="6">
    <source>
        <dbReference type="SAM" id="MobiDB-lite"/>
    </source>
</evidence>
<dbReference type="PROSITE" id="PS51640">
    <property type="entry name" value="MRG"/>
    <property type="match status" value="1"/>
</dbReference>
<dbReference type="PANTHER" id="PTHR10880">
    <property type="entry name" value="MORTALITY FACTOR 4-LIKE PROTEIN"/>
    <property type="match status" value="1"/>
</dbReference>
<feature type="domain" description="MSL3 chromodomain-like" evidence="8">
    <location>
        <begin position="47"/>
        <end position="110"/>
    </location>
</feature>
<keyword evidence="4" id="KW-0804">Transcription</keyword>
<evidence type="ECO:0000256" key="5">
    <source>
        <dbReference type="ARBA" id="ARBA00023242"/>
    </source>
</evidence>
<protein>
    <submittedName>
        <fullName evidence="9">Uncharacterized protein</fullName>
    </submittedName>
</protein>
<evidence type="ECO:0000259" key="7">
    <source>
        <dbReference type="Pfam" id="PF05712"/>
    </source>
</evidence>
<dbReference type="AlphaFoldDB" id="A0AAV2FD90"/>
<keyword evidence="2" id="KW-0156">Chromatin regulator</keyword>
<evidence type="ECO:0000256" key="4">
    <source>
        <dbReference type="ARBA" id="ARBA00023163"/>
    </source>
</evidence>
<sequence>MGISKQGLKDESANLSNTSTLKSDFNSETDTIDEGPPPPSTPGPIPFEEGEKVLAFHRDRIYPAKVVKLEYEVNEWRFLLHYPGWNKHWDEWVGVDRLIKYNEENVRRQKLQNEMQKQKAPKPGRRPLLGKQKGSRRRKQRSDLLDKDKGTLSLDKSASLQIPSKLKMQLIDDCEFITNLGKLVKLPRNPCVDDILSKYCAYRLKKDGTMAESVEEILRGLRSYFDKALPVMLLYKSERQQYDIVIKEGISPSTVYGAEHLLRLFVKLPELLAFANIDEDTHMELQQRLVHLLKFLQKNQTAFFLSAYYSMEGAEASTNNQETS</sequence>
<organism evidence="9 10">
    <name type="scientific">Linum trigynum</name>
    <dbReference type="NCBI Taxonomy" id="586398"/>
    <lineage>
        <taxon>Eukaryota</taxon>
        <taxon>Viridiplantae</taxon>
        <taxon>Streptophyta</taxon>
        <taxon>Embryophyta</taxon>
        <taxon>Tracheophyta</taxon>
        <taxon>Spermatophyta</taxon>
        <taxon>Magnoliopsida</taxon>
        <taxon>eudicotyledons</taxon>
        <taxon>Gunneridae</taxon>
        <taxon>Pentapetalae</taxon>
        <taxon>rosids</taxon>
        <taxon>fabids</taxon>
        <taxon>Malpighiales</taxon>
        <taxon>Linaceae</taxon>
        <taxon>Linum</taxon>
    </lineage>
</organism>
<dbReference type="Pfam" id="PF22732">
    <property type="entry name" value="MSL3_chromo-like"/>
    <property type="match status" value="1"/>
</dbReference>
<evidence type="ECO:0000313" key="9">
    <source>
        <dbReference type="EMBL" id="CAL1396022.1"/>
    </source>
</evidence>
<gene>
    <name evidence="9" type="ORF">LTRI10_LOCUS36414</name>
</gene>
<keyword evidence="5" id="KW-0539">Nucleus</keyword>
<dbReference type="InterPro" id="IPR053820">
    <property type="entry name" value="MSL3_chromo-like"/>
</dbReference>
<evidence type="ECO:0000313" key="10">
    <source>
        <dbReference type="Proteomes" id="UP001497516"/>
    </source>
</evidence>
<dbReference type="GO" id="GO:0048586">
    <property type="term" value="P:regulation of long-day photoperiodism, flowering"/>
    <property type="evidence" value="ECO:0007669"/>
    <property type="project" value="UniProtKB-ARBA"/>
</dbReference>
<evidence type="ECO:0000256" key="3">
    <source>
        <dbReference type="ARBA" id="ARBA00023015"/>
    </source>
</evidence>
<accession>A0AAV2FD90</accession>
<dbReference type="CDD" id="cd18983">
    <property type="entry name" value="CBD_MSL3_like"/>
    <property type="match status" value="1"/>
</dbReference>
<dbReference type="GO" id="GO:0005634">
    <property type="term" value="C:nucleus"/>
    <property type="evidence" value="ECO:0007669"/>
    <property type="project" value="UniProtKB-SubCell"/>
</dbReference>
<dbReference type="InterPro" id="IPR016197">
    <property type="entry name" value="Chromo-like_dom_sf"/>
</dbReference>